<gene>
    <name evidence="11" type="ORF">K7J14_06550</name>
</gene>
<evidence type="ECO:0000256" key="8">
    <source>
        <dbReference type="SAM" id="Coils"/>
    </source>
</evidence>
<proteinExistence type="predicted"/>
<dbReference type="EC" id="2.7.13.3" evidence="3"/>
<evidence type="ECO:0000256" key="2">
    <source>
        <dbReference type="ARBA" id="ARBA00004651"/>
    </source>
</evidence>
<sequence length="646" mass="71410">MKKKPLFRFREFLILMVSATTILTLVVSGVFIYQTRKASITADTIRKAQRSSIDLSRRVETLLSGIEQSLIPLIASSLYIDDSQTAEIVNSIMNSQPLVRAVYCIDGTGRTFATGTRTDTNPLRPDFLGIDFSYNPVYLKLLLDYEAVWSDKFVSVFSGDTCIAVGVRVGPHSAIAEVALESLRKLVMEASDEAEQVWVIDRRGELVVDTVHKGRSGIVNVGSIPEFSYIAQGLSLPRLVAIEDKFYHPAVARSIKLGWIFISAIPAGFNNPEIRTMLVNMLFFALAFIFAALCTLPLWTHRLSVQVKKLHSLASGIAEGKAPAAEEIGSIFEFRELADILIAMYRQVSLRQDELTALNQRLEERVQERTLALEERNNELMAAMENRKRMQNLLVETEKQAALGRLVAGVAHELNTPIGNALMAVSSLEEDHEKFAARIAAGIKKTELEKILSDTREGLVIAQRNLQKAGELINSFKHVASDQTSSIRRRFTLDETLREVLLTIQPMLKRTRHALQTDINPSIELDSFPGVLDQIITNLITNALAHAWDEGEKGTISISAHPYKAGVRINVSDNGKGMDEEVARYIMEPFYTTKMGSGGTGLGLHIAHNAAVHILGGELTFTTAVQIGTTFFLDIPLAAPILDPAQ</sequence>
<dbReference type="SMART" id="SM00388">
    <property type="entry name" value="HisKA"/>
    <property type="match status" value="1"/>
</dbReference>
<dbReference type="AlphaFoldDB" id="A0AAE3EID6"/>
<keyword evidence="4" id="KW-1003">Cell membrane</keyword>
<dbReference type="InterPro" id="IPR003594">
    <property type="entry name" value="HATPase_dom"/>
</dbReference>
<comment type="caution">
    <text evidence="11">The sequence shown here is derived from an EMBL/GenBank/DDBJ whole genome shotgun (WGS) entry which is preliminary data.</text>
</comment>
<reference evidence="11" key="1">
    <citation type="submission" date="2021-08" db="EMBL/GenBank/DDBJ databases">
        <title>Comparative analyses of Brucepasteria parasyntrophica and Teretinema zuelzerae.</title>
        <authorList>
            <person name="Song Y."/>
            <person name="Brune A."/>
        </authorList>
    </citation>
    <scope>NUCLEOTIDE SEQUENCE</scope>
    <source>
        <strain evidence="11">DSM 1903</strain>
    </source>
</reference>
<dbReference type="PANTHER" id="PTHR43065:SF42">
    <property type="entry name" value="TWO-COMPONENT SENSOR PPRA"/>
    <property type="match status" value="1"/>
</dbReference>
<dbReference type="GO" id="GO:0000155">
    <property type="term" value="F:phosphorelay sensor kinase activity"/>
    <property type="evidence" value="ECO:0007669"/>
    <property type="project" value="InterPro"/>
</dbReference>
<keyword evidence="6 9" id="KW-0812">Transmembrane</keyword>
<organism evidence="11 12">
    <name type="scientific">Teretinema zuelzerae</name>
    <dbReference type="NCBI Taxonomy" id="156"/>
    <lineage>
        <taxon>Bacteria</taxon>
        <taxon>Pseudomonadati</taxon>
        <taxon>Spirochaetota</taxon>
        <taxon>Spirochaetia</taxon>
        <taxon>Spirochaetales</taxon>
        <taxon>Treponemataceae</taxon>
        <taxon>Teretinema</taxon>
    </lineage>
</organism>
<evidence type="ECO:0000256" key="5">
    <source>
        <dbReference type="ARBA" id="ARBA00022553"/>
    </source>
</evidence>
<dbReference type="Proteomes" id="UP001198163">
    <property type="component" value="Unassembled WGS sequence"/>
</dbReference>
<dbReference type="InterPro" id="IPR036097">
    <property type="entry name" value="HisK_dim/P_sf"/>
</dbReference>
<dbReference type="SUPFAM" id="SSF55874">
    <property type="entry name" value="ATPase domain of HSP90 chaperone/DNA topoisomerase II/histidine kinase"/>
    <property type="match status" value="1"/>
</dbReference>
<dbReference type="PROSITE" id="PS50109">
    <property type="entry name" value="HIS_KIN"/>
    <property type="match status" value="1"/>
</dbReference>
<keyword evidence="8" id="KW-0175">Coiled coil</keyword>
<dbReference type="InterPro" id="IPR005467">
    <property type="entry name" value="His_kinase_dom"/>
</dbReference>
<evidence type="ECO:0000259" key="10">
    <source>
        <dbReference type="PROSITE" id="PS50109"/>
    </source>
</evidence>
<protein>
    <recommendedName>
        <fullName evidence="3">histidine kinase</fullName>
        <ecNumber evidence="3">2.7.13.3</ecNumber>
    </recommendedName>
</protein>
<evidence type="ECO:0000256" key="6">
    <source>
        <dbReference type="ARBA" id="ARBA00022692"/>
    </source>
</evidence>
<dbReference type="PANTHER" id="PTHR43065">
    <property type="entry name" value="SENSOR HISTIDINE KINASE"/>
    <property type="match status" value="1"/>
</dbReference>
<dbReference type="SUPFAM" id="SSF47384">
    <property type="entry name" value="Homodimeric domain of signal transducing histidine kinase"/>
    <property type="match status" value="1"/>
</dbReference>
<keyword evidence="12" id="KW-1185">Reference proteome</keyword>
<dbReference type="SMART" id="SM00387">
    <property type="entry name" value="HATPase_c"/>
    <property type="match status" value="1"/>
</dbReference>
<feature type="transmembrane region" description="Helical" evidence="9">
    <location>
        <begin position="277"/>
        <end position="299"/>
    </location>
</feature>
<keyword evidence="11" id="KW-0808">Transferase</keyword>
<evidence type="ECO:0000256" key="3">
    <source>
        <dbReference type="ARBA" id="ARBA00012438"/>
    </source>
</evidence>
<feature type="transmembrane region" description="Helical" evidence="9">
    <location>
        <begin position="12"/>
        <end position="33"/>
    </location>
</feature>
<evidence type="ECO:0000256" key="9">
    <source>
        <dbReference type="SAM" id="Phobius"/>
    </source>
</evidence>
<dbReference type="Gene3D" id="3.30.565.10">
    <property type="entry name" value="Histidine kinase-like ATPase, C-terminal domain"/>
    <property type="match status" value="1"/>
</dbReference>
<evidence type="ECO:0000313" key="11">
    <source>
        <dbReference type="EMBL" id="MCD1654363.1"/>
    </source>
</evidence>
<keyword evidence="5" id="KW-0597">Phosphoprotein</keyword>
<evidence type="ECO:0000256" key="4">
    <source>
        <dbReference type="ARBA" id="ARBA00022475"/>
    </source>
</evidence>
<evidence type="ECO:0000256" key="7">
    <source>
        <dbReference type="ARBA" id="ARBA00022989"/>
    </source>
</evidence>
<keyword evidence="11" id="KW-0418">Kinase</keyword>
<dbReference type="InterPro" id="IPR029151">
    <property type="entry name" value="Sensor-like_sf"/>
</dbReference>
<evidence type="ECO:0000313" key="12">
    <source>
        <dbReference type="Proteomes" id="UP001198163"/>
    </source>
</evidence>
<dbReference type="Gene3D" id="1.10.287.130">
    <property type="match status" value="1"/>
</dbReference>
<keyword evidence="7 9" id="KW-1133">Transmembrane helix</keyword>
<dbReference type="EMBL" id="JAINWA010000001">
    <property type="protein sequence ID" value="MCD1654363.1"/>
    <property type="molecule type" value="Genomic_DNA"/>
</dbReference>
<keyword evidence="9" id="KW-0472">Membrane</keyword>
<feature type="domain" description="Histidine kinase" evidence="10">
    <location>
        <begin position="409"/>
        <end position="639"/>
    </location>
</feature>
<dbReference type="InterPro" id="IPR036890">
    <property type="entry name" value="HATPase_C_sf"/>
</dbReference>
<dbReference type="PRINTS" id="PR00344">
    <property type="entry name" value="BCTRLSENSOR"/>
</dbReference>
<dbReference type="CDD" id="cd00082">
    <property type="entry name" value="HisKA"/>
    <property type="match status" value="1"/>
</dbReference>
<accession>A0AAE3EID6</accession>
<dbReference type="SUPFAM" id="SSF103190">
    <property type="entry name" value="Sensory domain-like"/>
    <property type="match status" value="1"/>
</dbReference>
<dbReference type="GO" id="GO:0005886">
    <property type="term" value="C:plasma membrane"/>
    <property type="evidence" value="ECO:0007669"/>
    <property type="project" value="UniProtKB-SubCell"/>
</dbReference>
<dbReference type="Pfam" id="PF02518">
    <property type="entry name" value="HATPase_c"/>
    <property type="match status" value="1"/>
</dbReference>
<name>A0AAE3EID6_9SPIR</name>
<dbReference type="InterPro" id="IPR004358">
    <property type="entry name" value="Sig_transdc_His_kin-like_C"/>
</dbReference>
<dbReference type="RefSeq" id="WP_230754545.1">
    <property type="nucleotide sequence ID" value="NZ_JAINWA010000001.1"/>
</dbReference>
<dbReference type="InterPro" id="IPR003661">
    <property type="entry name" value="HisK_dim/P_dom"/>
</dbReference>
<comment type="catalytic activity">
    <reaction evidence="1">
        <text>ATP + protein L-histidine = ADP + protein N-phospho-L-histidine.</text>
        <dbReference type="EC" id="2.7.13.3"/>
    </reaction>
</comment>
<dbReference type="CDD" id="cd00075">
    <property type="entry name" value="HATPase"/>
    <property type="match status" value="1"/>
</dbReference>
<feature type="coiled-coil region" evidence="8">
    <location>
        <begin position="345"/>
        <end position="400"/>
    </location>
</feature>
<evidence type="ECO:0000256" key="1">
    <source>
        <dbReference type="ARBA" id="ARBA00000085"/>
    </source>
</evidence>
<comment type="subcellular location">
    <subcellularLocation>
        <location evidence="2">Cell membrane</location>
        <topology evidence="2">Multi-pass membrane protein</topology>
    </subcellularLocation>
</comment>